<accession>A0A2M7TFL9</accession>
<dbReference type="Gene3D" id="3.30.70.1290">
    <property type="entry name" value="Transposase IS200-like"/>
    <property type="match status" value="1"/>
</dbReference>
<dbReference type="SMART" id="SM01321">
    <property type="entry name" value="Y1_Tnp"/>
    <property type="match status" value="1"/>
</dbReference>
<dbReference type="Pfam" id="PF01797">
    <property type="entry name" value="Y1_Tnp"/>
    <property type="match status" value="1"/>
</dbReference>
<dbReference type="InterPro" id="IPR036515">
    <property type="entry name" value="Transposase_17_sf"/>
</dbReference>
<dbReference type="SUPFAM" id="SSF143422">
    <property type="entry name" value="Transposase IS200-like"/>
    <property type="match status" value="1"/>
</dbReference>
<feature type="domain" description="Transposase IS200-like" evidence="1">
    <location>
        <begin position="27"/>
        <end position="163"/>
    </location>
</feature>
<dbReference type="EMBL" id="PFNL01000189">
    <property type="protein sequence ID" value="PIZ44234.1"/>
    <property type="molecule type" value="Genomic_DNA"/>
</dbReference>
<dbReference type="InterPro" id="IPR002686">
    <property type="entry name" value="Transposase_17"/>
</dbReference>
<sequence length="231" mass="26955">MLLDLEGLTSSKKVEDKRFRLNNTGSSEGCYYHVFNRGVDKRVVFMDTFDFMRFEETLSYYLKGPHSVSLQLHKDKGLLDLQGLTNRVNIISYCLMKNHFHLLLRGLTFDGIAKYMSDVSNSYTRYFNAKYHRNGVLFQGRYKRKTVETEASILQVSRYIHLNPGQPYLYPFSSLNVWIDIKNFRSKIVNLRDLQYWVQSANGSAEYKSFVDSKINSDKEAGIEDLIFEDS</sequence>
<dbReference type="AlphaFoldDB" id="A0A2M7TFL9"/>
<evidence type="ECO:0000313" key="3">
    <source>
        <dbReference type="Proteomes" id="UP000228920"/>
    </source>
</evidence>
<dbReference type="GO" id="GO:0006313">
    <property type="term" value="P:DNA transposition"/>
    <property type="evidence" value="ECO:0007669"/>
    <property type="project" value="InterPro"/>
</dbReference>
<name>A0A2M7TFL9_UNCKA</name>
<evidence type="ECO:0000313" key="2">
    <source>
        <dbReference type="EMBL" id="PIZ44234.1"/>
    </source>
</evidence>
<comment type="caution">
    <text evidence="2">The sequence shown here is derived from an EMBL/GenBank/DDBJ whole genome shotgun (WGS) entry which is preliminary data.</text>
</comment>
<evidence type="ECO:0000259" key="1">
    <source>
        <dbReference type="SMART" id="SM01321"/>
    </source>
</evidence>
<proteinExistence type="predicted"/>
<dbReference type="GO" id="GO:0004803">
    <property type="term" value="F:transposase activity"/>
    <property type="evidence" value="ECO:0007669"/>
    <property type="project" value="InterPro"/>
</dbReference>
<protein>
    <recommendedName>
        <fullName evidence="1">Transposase IS200-like domain-containing protein</fullName>
    </recommendedName>
</protein>
<gene>
    <name evidence="2" type="ORF">COY32_06785</name>
</gene>
<dbReference type="GO" id="GO:0003677">
    <property type="term" value="F:DNA binding"/>
    <property type="evidence" value="ECO:0007669"/>
    <property type="project" value="InterPro"/>
</dbReference>
<dbReference type="Proteomes" id="UP000228920">
    <property type="component" value="Unassembled WGS sequence"/>
</dbReference>
<reference evidence="3" key="1">
    <citation type="submission" date="2017-09" db="EMBL/GenBank/DDBJ databases">
        <title>Depth-based differentiation of microbial function through sediment-hosted aquifers and enrichment of novel symbionts in the deep terrestrial subsurface.</title>
        <authorList>
            <person name="Probst A.J."/>
            <person name="Ladd B."/>
            <person name="Jarett J.K."/>
            <person name="Geller-Mcgrath D.E."/>
            <person name="Sieber C.M.K."/>
            <person name="Emerson J.B."/>
            <person name="Anantharaman K."/>
            <person name="Thomas B.C."/>
            <person name="Malmstrom R."/>
            <person name="Stieglmeier M."/>
            <person name="Klingl A."/>
            <person name="Woyke T."/>
            <person name="Ryan C.M."/>
            <person name="Banfield J.F."/>
        </authorList>
    </citation>
    <scope>NUCLEOTIDE SEQUENCE [LARGE SCALE GENOMIC DNA]</scope>
</reference>
<dbReference type="PANTHER" id="PTHR34322">
    <property type="entry name" value="TRANSPOSASE, Y1_TNP DOMAIN-CONTAINING"/>
    <property type="match status" value="1"/>
</dbReference>
<organism evidence="2 3">
    <name type="scientific">candidate division WWE3 bacterium CG_4_10_14_0_2_um_filter_41_14</name>
    <dbReference type="NCBI Taxonomy" id="1975072"/>
    <lineage>
        <taxon>Bacteria</taxon>
        <taxon>Katanobacteria</taxon>
    </lineage>
</organism>
<dbReference type="PANTHER" id="PTHR34322:SF2">
    <property type="entry name" value="TRANSPOSASE IS200-LIKE DOMAIN-CONTAINING PROTEIN"/>
    <property type="match status" value="1"/>
</dbReference>